<dbReference type="EMBL" id="CAJVPW010013885">
    <property type="protein sequence ID" value="CAG8649171.1"/>
    <property type="molecule type" value="Genomic_DNA"/>
</dbReference>
<comment type="caution">
    <text evidence="1">The sequence shown here is derived from an EMBL/GenBank/DDBJ whole genome shotgun (WGS) entry which is preliminary data.</text>
</comment>
<evidence type="ECO:0000313" key="2">
    <source>
        <dbReference type="Proteomes" id="UP000789366"/>
    </source>
</evidence>
<reference evidence="1" key="1">
    <citation type="submission" date="2021-06" db="EMBL/GenBank/DDBJ databases">
        <authorList>
            <person name="Kallberg Y."/>
            <person name="Tangrot J."/>
            <person name="Rosling A."/>
        </authorList>
    </citation>
    <scope>NUCLEOTIDE SEQUENCE</scope>
    <source>
        <strain evidence="1">28 12/20/2015</strain>
    </source>
</reference>
<proteinExistence type="predicted"/>
<name>A0ACA9NJK9_9GLOM</name>
<sequence>MKNQLLRQQIDSEHLIGLQKYENIKKILERIVGVIDESVENMNESLMQKAREKIRELKFPTEQQAFQEALQRGRSPTTRSPKITVTTTLEKMKIEEISLEDFQEKTQMRTNSAPPKFLEVPKELWKK</sequence>
<protein>
    <submittedName>
        <fullName evidence="1">2719_t:CDS:1</fullName>
    </submittedName>
</protein>
<organism evidence="1 2">
    <name type="scientific">Cetraspora pellucida</name>
    <dbReference type="NCBI Taxonomy" id="1433469"/>
    <lineage>
        <taxon>Eukaryota</taxon>
        <taxon>Fungi</taxon>
        <taxon>Fungi incertae sedis</taxon>
        <taxon>Mucoromycota</taxon>
        <taxon>Glomeromycotina</taxon>
        <taxon>Glomeromycetes</taxon>
        <taxon>Diversisporales</taxon>
        <taxon>Gigasporaceae</taxon>
        <taxon>Cetraspora</taxon>
    </lineage>
</organism>
<gene>
    <name evidence="1" type="ORF">SPELUC_LOCUS8848</name>
</gene>
<dbReference type="Proteomes" id="UP000789366">
    <property type="component" value="Unassembled WGS sequence"/>
</dbReference>
<evidence type="ECO:0000313" key="1">
    <source>
        <dbReference type="EMBL" id="CAG8649171.1"/>
    </source>
</evidence>
<keyword evidence="2" id="KW-1185">Reference proteome</keyword>
<accession>A0ACA9NJK9</accession>